<feature type="region of interest" description="Disordered" evidence="1">
    <location>
        <begin position="1"/>
        <end position="111"/>
    </location>
</feature>
<dbReference type="Proteomes" id="UP000800235">
    <property type="component" value="Unassembled WGS sequence"/>
</dbReference>
<keyword evidence="3" id="KW-1185">Reference proteome</keyword>
<name>A0A9P4TW09_9PEZI</name>
<evidence type="ECO:0000313" key="2">
    <source>
        <dbReference type="EMBL" id="KAF2428764.1"/>
    </source>
</evidence>
<gene>
    <name evidence="2" type="ORF">EJ08DRAFT_698989</name>
</gene>
<dbReference type="AlphaFoldDB" id="A0A9P4TW09"/>
<evidence type="ECO:0000256" key="1">
    <source>
        <dbReference type="SAM" id="MobiDB-lite"/>
    </source>
</evidence>
<reference evidence="2" key="1">
    <citation type="journal article" date="2020" name="Stud. Mycol.">
        <title>101 Dothideomycetes genomes: a test case for predicting lifestyles and emergence of pathogens.</title>
        <authorList>
            <person name="Haridas S."/>
            <person name="Albert R."/>
            <person name="Binder M."/>
            <person name="Bloem J."/>
            <person name="Labutti K."/>
            <person name="Salamov A."/>
            <person name="Andreopoulos B."/>
            <person name="Baker S."/>
            <person name="Barry K."/>
            <person name="Bills G."/>
            <person name="Bluhm B."/>
            <person name="Cannon C."/>
            <person name="Castanera R."/>
            <person name="Culley D."/>
            <person name="Daum C."/>
            <person name="Ezra D."/>
            <person name="Gonzalez J."/>
            <person name="Henrissat B."/>
            <person name="Kuo A."/>
            <person name="Liang C."/>
            <person name="Lipzen A."/>
            <person name="Lutzoni F."/>
            <person name="Magnuson J."/>
            <person name="Mondo S."/>
            <person name="Nolan M."/>
            <person name="Ohm R."/>
            <person name="Pangilinan J."/>
            <person name="Park H.-J."/>
            <person name="Ramirez L."/>
            <person name="Alfaro M."/>
            <person name="Sun H."/>
            <person name="Tritt A."/>
            <person name="Yoshinaga Y."/>
            <person name="Zwiers L.-H."/>
            <person name="Turgeon B."/>
            <person name="Goodwin S."/>
            <person name="Spatafora J."/>
            <person name="Crous P."/>
            <person name="Grigoriev I."/>
        </authorList>
    </citation>
    <scope>NUCLEOTIDE SEQUENCE</scope>
    <source>
        <strain evidence="2">CBS 130266</strain>
    </source>
</reference>
<organism evidence="2 3">
    <name type="scientific">Tothia fuscella</name>
    <dbReference type="NCBI Taxonomy" id="1048955"/>
    <lineage>
        <taxon>Eukaryota</taxon>
        <taxon>Fungi</taxon>
        <taxon>Dikarya</taxon>
        <taxon>Ascomycota</taxon>
        <taxon>Pezizomycotina</taxon>
        <taxon>Dothideomycetes</taxon>
        <taxon>Pleosporomycetidae</taxon>
        <taxon>Venturiales</taxon>
        <taxon>Cylindrosympodiaceae</taxon>
        <taxon>Tothia</taxon>
    </lineage>
</organism>
<feature type="compositionally biased region" description="Polar residues" evidence="1">
    <location>
        <begin position="15"/>
        <end position="46"/>
    </location>
</feature>
<comment type="caution">
    <text evidence="2">The sequence shown here is derived from an EMBL/GenBank/DDBJ whole genome shotgun (WGS) entry which is preliminary data.</text>
</comment>
<protein>
    <submittedName>
        <fullName evidence="2">Uncharacterized protein</fullName>
    </submittedName>
</protein>
<dbReference type="OrthoDB" id="5386823at2759"/>
<sequence length="111" mass="11614">MSSNSGLMDTDVGGENTQYESIKTVTNPPSQQGGQLSSETGTNTKDTPSKERGDQTAENVRYGQAMSEQGVGGFTSPDQNSGSAGEGKESKVGRKEMGYDAGKEMNRNIGA</sequence>
<accession>A0A9P4TW09</accession>
<dbReference type="EMBL" id="MU007053">
    <property type="protein sequence ID" value="KAF2428764.1"/>
    <property type="molecule type" value="Genomic_DNA"/>
</dbReference>
<proteinExistence type="predicted"/>
<feature type="compositionally biased region" description="Basic and acidic residues" evidence="1">
    <location>
        <begin position="86"/>
        <end position="111"/>
    </location>
</feature>
<evidence type="ECO:0000313" key="3">
    <source>
        <dbReference type="Proteomes" id="UP000800235"/>
    </source>
</evidence>